<name>A0AAP0BWQ6_9ASPA</name>
<comment type="caution">
    <text evidence="3">The sequence shown here is derived from an EMBL/GenBank/DDBJ whole genome shotgun (WGS) entry which is preliminary data.</text>
</comment>
<gene>
    <name evidence="3" type="ORF">KSP39_PZI004244</name>
</gene>
<feature type="region of interest" description="Disordered" evidence="1">
    <location>
        <begin position="187"/>
        <end position="211"/>
    </location>
</feature>
<accession>A0AAP0BWQ6</accession>
<feature type="compositionally biased region" description="Basic and acidic residues" evidence="1">
    <location>
        <begin position="187"/>
        <end position="196"/>
    </location>
</feature>
<proteinExistence type="predicted"/>
<evidence type="ECO:0000313" key="3">
    <source>
        <dbReference type="EMBL" id="KAK8952188.1"/>
    </source>
</evidence>
<protein>
    <submittedName>
        <fullName evidence="3">Uncharacterized protein</fullName>
    </submittedName>
</protein>
<keyword evidence="2" id="KW-0812">Transmembrane</keyword>
<feature type="transmembrane region" description="Helical" evidence="2">
    <location>
        <begin position="39"/>
        <end position="59"/>
    </location>
</feature>
<dbReference type="PANTHER" id="PTHR34116:SF9">
    <property type="entry name" value="OS08G0346600 PROTEIN"/>
    <property type="match status" value="1"/>
</dbReference>
<keyword evidence="2" id="KW-1133">Transmembrane helix</keyword>
<sequence>MEVCEQQTGRQVLRQEGPTTYPEAWKKQPLHNQKWSSRSYVYIPLFVSAIWSAIAAIINKRLRVHLYALSSAVIATLSVHVAACTLTAMWTPSSVISQALNLAAFASLLFAIVSSEIDEEQNDITTIGSAMKREFASRVKISKSSEVSCRKEVSYARENRNYSSPSHASKWCNSERIFQDSLWEYDEPRHPRERSPSRSFSQRNRLEDMDSRIRMKPDEYYEPNYSKRFQEEYCGYGRGSKHDGSRDDQRGKNNRYEVLHPEVHLENNDNMRCLHYDDDISAHNLRQKSSGFQPQRSPRSFDRSIDFQNVDSPQRIKGGMVPFIHGRDAKSNMDLKPFNVRDACDDIIFQRRPS</sequence>
<evidence type="ECO:0000313" key="4">
    <source>
        <dbReference type="Proteomes" id="UP001418222"/>
    </source>
</evidence>
<reference evidence="3 4" key="1">
    <citation type="journal article" date="2022" name="Nat. Plants">
        <title>Genomes of leafy and leafless Platanthera orchids illuminate the evolution of mycoheterotrophy.</title>
        <authorList>
            <person name="Li M.H."/>
            <person name="Liu K.W."/>
            <person name="Li Z."/>
            <person name="Lu H.C."/>
            <person name="Ye Q.L."/>
            <person name="Zhang D."/>
            <person name="Wang J.Y."/>
            <person name="Li Y.F."/>
            <person name="Zhong Z.M."/>
            <person name="Liu X."/>
            <person name="Yu X."/>
            <person name="Liu D.K."/>
            <person name="Tu X.D."/>
            <person name="Liu B."/>
            <person name="Hao Y."/>
            <person name="Liao X.Y."/>
            <person name="Jiang Y.T."/>
            <person name="Sun W.H."/>
            <person name="Chen J."/>
            <person name="Chen Y.Q."/>
            <person name="Ai Y."/>
            <person name="Zhai J.W."/>
            <person name="Wu S.S."/>
            <person name="Zhou Z."/>
            <person name="Hsiao Y.Y."/>
            <person name="Wu W.L."/>
            <person name="Chen Y.Y."/>
            <person name="Lin Y.F."/>
            <person name="Hsu J.L."/>
            <person name="Li C.Y."/>
            <person name="Wang Z.W."/>
            <person name="Zhao X."/>
            <person name="Zhong W.Y."/>
            <person name="Ma X.K."/>
            <person name="Ma L."/>
            <person name="Huang J."/>
            <person name="Chen G.Z."/>
            <person name="Huang M.Z."/>
            <person name="Huang L."/>
            <person name="Peng D.H."/>
            <person name="Luo Y.B."/>
            <person name="Zou S.Q."/>
            <person name="Chen S.P."/>
            <person name="Lan S."/>
            <person name="Tsai W.C."/>
            <person name="Van de Peer Y."/>
            <person name="Liu Z.J."/>
        </authorList>
    </citation>
    <scope>NUCLEOTIDE SEQUENCE [LARGE SCALE GENOMIC DNA]</scope>
    <source>
        <strain evidence="3">Lor287</strain>
    </source>
</reference>
<keyword evidence="4" id="KW-1185">Reference proteome</keyword>
<keyword evidence="2" id="KW-0472">Membrane</keyword>
<evidence type="ECO:0000256" key="1">
    <source>
        <dbReference type="SAM" id="MobiDB-lite"/>
    </source>
</evidence>
<dbReference type="EMBL" id="JBBWWQ010000003">
    <property type="protein sequence ID" value="KAK8952188.1"/>
    <property type="molecule type" value="Genomic_DNA"/>
</dbReference>
<dbReference type="AlphaFoldDB" id="A0AAP0BWQ6"/>
<organism evidence="3 4">
    <name type="scientific">Platanthera zijinensis</name>
    <dbReference type="NCBI Taxonomy" id="2320716"/>
    <lineage>
        <taxon>Eukaryota</taxon>
        <taxon>Viridiplantae</taxon>
        <taxon>Streptophyta</taxon>
        <taxon>Embryophyta</taxon>
        <taxon>Tracheophyta</taxon>
        <taxon>Spermatophyta</taxon>
        <taxon>Magnoliopsida</taxon>
        <taxon>Liliopsida</taxon>
        <taxon>Asparagales</taxon>
        <taxon>Orchidaceae</taxon>
        <taxon>Orchidoideae</taxon>
        <taxon>Orchideae</taxon>
        <taxon>Orchidinae</taxon>
        <taxon>Platanthera</taxon>
    </lineage>
</organism>
<dbReference type="PANTHER" id="PTHR34116">
    <property type="entry name" value="PLASMINOGEN ACTIVATOR INHIBITOR"/>
    <property type="match status" value="1"/>
</dbReference>
<evidence type="ECO:0000256" key="2">
    <source>
        <dbReference type="SAM" id="Phobius"/>
    </source>
</evidence>
<feature type="transmembrane region" description="Helical" evidence="2">
    <location>
        <begin position="66"/>
        <end position="89"/>
    </location>
</feature>
<dbReference type="Proteomes" id="UP001418222">
    <property type="component" value="Unassembled WGS sequence"/>
</dbReference>